<evidence type="ECO:0000256" key="2">
    <source>
        <dbReference type="ARBA" id="ARBA00022884"/>
    </source>
</evidence>
<comment type="caution">
    <text evidence="6">Lacks conserved residue(s) required for the propagation of feature annotation.</text>
</comment>
<dbReference type="NCBIfam" id="NF041568">
    <property type="entry name" value="Jag_EloR"/>
    <property type="match status" value="1"/>
</dbReference>
<accession>A0ABU0AYW5</accession>
<comment type="subcellular location">
    <subcellularLocation>
        <location evidence="6">Cytoplasm</location>
    </subcellularLocation>
</comment>
<evidence type="ECO:0000313" key="9">
    <source>
        <dbReference type="EMBL" id="MDQ0275165.1"/>
    </source>
</evidence>
<dbReference type="PANTHER" id="PTHR35800:SF1">
    <property type="entry name" value="RNA-BINDING PROTEIN KHPB"/>
    <property type="match status" value="1"/>
</dbReference>
<dbReference type="PROSITE" id="PS51061">
    <property type="entry name" value="R3H"/>
    <property type="match status" value="1"/>
</dbReference>
<dbReference type="InterPro" id="IPR038247">
    <property type="entry name" value="Jag_N_dom_sf"/>
</dbReference>
<evidence type="ECO:0000256" key="1">
    <source>
        <dbReference type="ARBA" id="ARBA00022490"/>
    </source>
</evidence>
<sequence length="292" mass="33776">MTYVIKTGKTVDEAVNEALKELKLSRDKVNIEILQEASKGFLGFGSKDAAVKVSEKEDTKDILKEIFSSDLESEKSNKVNLKNKKENKTEVSKNSEFSQKNLIEDKKIEENKEKAEENKVEKLEEDNSEEDSYDYSLNEEEFKNLAKEFIEKVMTPLNLEYELETSLEENVLTVNILGDEKKLGIVIGKRGVTLDAIQYLLSLIINKHSDRFVRVIVDSSGYRQRRKQTLESLSERMAKKVVRTNRSVKLEPMNAHERKIIHEALQNFEGVLTHSEGTEPYRRIVIQRERKY</sequence>
<dbReference type="SMART" id="SM00393">
    <property type="entry name" value="R3H"/>
    <property type="match status" value="1"/>
</dbReference>
<feature type="region of interest" description="Disordered" evidence="7">
    <location>
        <begin position="113"/>
        <end position="135"/>
    </location>
</feature>
<evidence type="ECO:0000313" key="10">
    <source>
        <dbReference type="Proteomes" id="UP001236559"/>
    </source>
</evidence>
<keyword evidence="10" id="KW-1185">Reference proteome</keyword>
<dbReference type="Gene3D" id="3.30.300.20">
    <property type="match status" value="1"/>
</dbReference>
<dbReference type="RefSeq" id="WP_023055039.1">
    <property type="nucleotide sequence ID" value="NZ_JAUSTN010000005.1"/>
</dbReference>
<dbReference type="InterPro" id="IPR032782">
    <property type="entry name" value="KhpB_N"/>
</dbReference>
<dbReference type="CDD" id="cd02414">
    <property type="entry name" value="KH-II_Jag"/>
    <property type="match status" value="1"/>
</dbReference>
<name>A0ABU0AYW5_9FIRM</name>
<dbReference type="CDD" id="cd02644">
    <property type="entry name" value="R3H_jag"/>
    <property type="match status" value="1"/>
</dbReference>
<evidence type="ECO:0000259" key="8">
    <source>
        <dbReference type="PROSITE" id="PS51061"/>
    </source>
</evidence>
<evidence type="ECO:0000256" key="7">
    <source>
        <dbReference type="SAM" id="MobiDB-lite"/>
    </source>
</evidence>
<dbReference type="Proteomes" id="UP001236559">
    <property type="component" value="Unassembled WGS sequence"/>
</dbReference>
<dbReference type="InterPro" id="IPR034079">
    <property type="entry name" value="R3H_KhpB"/>
</dbReference>
<dbReference type="Gene3D" id="3.30.30.80">
    <property type="entry name" value="probable RNA-binding protein from clostridium symbiosum atcc 14940"/>
    <property type="match status" value="1"/>
</dbReference>
<gene>
    <name evidence="6" type="primary">khpB</name>
    <name evidence="6" type="synonym">eloR</name>
    <name evidence="9" type="ORF">J2S72_001189</name>
</gene>
<feature type="compositionally biased region" description="Basic and acidic residues" evidence="7">
    <location>
        <begin position="113"/>
        <end position="122"/>
    </location>
</feature>
<dbReference type="SUPFAM" id="SSF82708">
    <property type="entry name" value="R3H domain"/>
    <property type="match status" value="1"/>
</dbReference>
<dbReference type="PANTHER" id="PTHR35800">
    <property type="entry name" value="PROTEIN JAG"/>
    <property type="match status" value="1"/>
</dbReference>
<evidence type="ECO:0000256" key="6">
    <source>
        <dbReference type="HAMAP-Rule" id="MF_00867"/>
    </source>
</evidence>
<evidence type="ECO:0000256" key="3">
    <source>
        <dbReference type="ARBA" id="ARBA00022960"/>
    </source>
</evidence>
<dbReference type="Pfam" id="PF01424">
    <property type="entry name" value="R3H"/>
    <property type="match status" value="1"/>
</dbReference>
<dbReference type="SMART" id="SM01245">
    <property type="entry name" value="Jag_N"/>
    <property type="match status" value="1"/>
</dbReference>
<feature type="compositionally biased region" description="Acidic residues" evidence="7">
    <location>
        <begin position="123"/>
        <end position="135"/>
    </location>
</feature>
<evidence type="ECO:0000256" key="5">
    <source>
        <dbReference type="ARBA" id="ARBA00023316"/>
    </source>
</evidence>
<keyword evidence="2 6" id="KW-0694">RNA-binding</keyword>
<dbReference type="EMBL" id="JAUSTN010000005">
    <property type="protein sequence ID" value="MDQ0275165.1"/>
    <property type="molecule type" value="Genomic_DNA"/>
</dbReference>
<dbReference type="Gene3D" id="3.30.1370.50">
    <property type="entry name" value="R3H-like domain"/>
    <property type="match status" value="1"/>
</dbReference>
<comment type="subunit">
    <text evidence="6">Forms a complex with KhpA.</text>
</comment>
<organism evidence="9 10">
    <name type="scientific">Peptoniphilus koenoeneniae</name>
    <dbReference type="NCBI Taxonomy" id="507751"/>
    <lineage>
        <taxon>Bacteria</taxon>
        <taxon>Bacillati</taxon>
        <taxon>Bacillota</taxon>
        <taxon>Tissierellia</taxon>
        <taxon>Tissierellales</taxon>
        <taxon>Peptoniphilaceae</taxon>
        <taxon>Peptoniphilus</taxon>
    </lineage>
</organism>
<keyword evidence="1 6" id="KW-0963">Cytoplasm</keyword>
<feature type="compositionally biased region" description="Basic and acidic residues" evidence="7">
    <location>
        <begin position="77"/>
        <end position="93"/>
    </location>
</feature>
<protein>
    <recommendedName>
        <fullName evidence="6">RNA-binding protein KhpB</fullName>
    </recommendedName>
    <alternativeName>
        <fullName evidence="6">RNA-binding protein EloR</fullName>
    </alternativeName>
</protein>
<keyword evidence="3 6" id="KW-0133">Cell shape</keyword>
<feature type="region of interest" description="Disordered" evidence="7">
    <location>
        <begin position="77"/>
        <end position="96"/>
    </location>
</feature>
<feature type="domain" description="R3H" evidence="8">
    <location>
        <begin position="224"/>
        <end position="290"/>
    </location>
</feature>
<dbReference type="HAMAP" id="MF_00867">
    <property type="entry name" value="KhpB"/>
    <property type="match status" value="1"/>
</dbReference>
<reference evidence="9 10" key="1">
    <citation type="submission" date="2023-07" db="EMBL/GenBank/DDBJ databases">
        <title>Genomic Encyclopedia of Type Strains, Phase IV (KMG-IV): sequencing the most valuable type-strain genomes for metagenomic binning, comparative biology and taxonomic classification.</title>
        <authorList>
            <person name="Goeker M."/>
        </authorList>
    </citation>
    <scope>NUCLEOTIDE SEQUENCE [LARGE SCALE GENOMIC DNA]</scope>
    <source>
        <strain evidence="9 10">DSM 22616</strain>
    </source>
</reference>
<dbReference type="InterPro" id="IPR015946">
    <property type="entry name" value="KH_dom-like_a/b"/>
</dbReference>
<proteinExistence type="inferred from homology"/>
<dbReference type="InterPro" id="IPR001374">
    <property type="entry name" value="R3H_dom"/>
</dbReference>
<comment type="caution">
    <text evidence="9">The sequence shown here is derived from an EMBL/GenBank/DDBJ whole genome shotgun (WGS) entry which is preliminary data.</text>
</comment>
<dbReference type="Pfam" id="PF14804">
    <property type="entry name" value="Jag_N"/>
    <property type="match status" value="1"/>
</dbReference>
<dbReference type="InterPro" id="IPR039247">
    <property type="entry name" value="KhpB"/>
</dbReference>
<comment type="domain">
    <text evidence="6">Has an N-terminal Jag-N domain and 2 RNA-binding domains (KH and R3H).</text>
</comment>
<keyword evidence="5 6" id="KW-0961">Cell wall biogenesis/degradation</keyword>
<evidence type="ECO:0000256" key="4">
    <source>
        <dbReference type="ARBA" id="ARBA00023186"/>
    </source>
</evidence>
<dbReference type="InterPro" id="IPR038008">
    <property type="entry name" value="Jag_KH"/>
</dbReference>
<dbReference type="InterPro" id="IPR036867">
    <property type="entry name" value="R3H_dom_sf"/>
</dbReference>
<comment type="function">
    <text evidence="6">A probable RNA chaperone. Forms a complex with KhpA which binds to cellular RNA and controls its expression. Plays a role in peptidoglycan (PG) homeostasis and cell length regulation.</text>
</comment>
<dbReference type="Pfam" id="PF13083">
    <property type="entry name" value="KH_KhpA-B"/>
    <property type="match status" value="1"/>
</dbReference>
<keyword evidence="4 6" id="KW-0143">Chaperone</keyword>
<comment type="similarity">
    <text evidence="6">Belongs to the KhpB RNA-binding protein family.</text>
</comment>